<accession>A0ACB8RRY6</accession>
<organism evidence="1 2">
    <name type="scientific">Auriscalpium vulgare</name>
    <dbReference type="NCBI Taxonomy" id="40419"/>
    <lineage>
        <taxon>Eukaryota</taxon>
        <taxon>Fungi</taxon>
        <taxon>Dikarya</taxon>
        <taxon>Basidiomycota</taxon>
        <taxon>Agaricomycotina</taxon>
        <taxon>Agaricomycetes</taxon>
        <taxon>Russulales</taxon>
        <taxon>Auriscalpiaceae</taxon>
        <taxon>Auriscalpium</taxon>
    </lineage>
</organism>
<dbReference type="Proteomes" id="UP000814033">
    <property type="component" value="Unassembled WGS sequence"/>
</dbReference>
<evidence type="ECO:0000313" key="2">
    <source>
        <dbReference type="Proteomes" id="UP000814033"/>
    </source>
</evidence>
<sequence>MLAASHSSTASASRLTELGPIPMYRADVDNAALDTVDECETSLHDALVAVKQQRLNEEAALELAAATLRLRYDEHESAILRPLIAVRARHNHLLPIFRLPAEVFEAISAELCALDPPTDISAGFPLPRTSAPRGDGLRSDTPSYGPRSCFPHLGRVATGPRLCLRGQNLIRYLSPLSSAS</sequence>
<reference evidence="1" key="1">
    <citation type="submission" date="2021-02" db="EMBL/GenBank/DDBJ databases">
        <authorList>
            <consortium name="DOE Joint Genome Institute"/>
            <person name="Ahrendt S."/>
            <person name="Looney B.P."/>
            <person name="Miyauchi S."/>
            <person name="Morin E."/>
            <person name="Drula E."/>
            <person name="Courty P.E."/>
            <person name="Chicoki N."/>
            <person name="Fauchery L."/>
            <person name="Kohler A."/>
            <person name="Kuo A."/>
            <person name="Labutti K."/>
            <person name="Pangilinan J."/>
            <person name="Lipzen A."/>
            <person name="Riley R."/>
            <person name="Andreopoulos W."/>
            <person name="He G."/>
            <person name="Johnson J."/>
            <person name="Barry K.W."/>
            <person name="Grigoriev I.V."/>
            <person name="Nagy L."/>
            <person name="Hibbett D."/>
            <person name="Henrissat B."/>
            <person name="Matheny P.B."/>
            <person name="Labbe J."/>
            <person name="Martin F."/>
        </authorList>
    </citation>
    <scope>NUCLEOTIDE SEQUENCE</scope>
    <source>
        <strain evidence="1">FP105234-sp</strain>
    </source>
</reference>
<keyword evidence="2" id="KW-1185">Reference proteome</keyword>
<gene>
    <name evidence="1" type="ORF">FA95DRAFT_1347798</name>
</gene>
<proteinExistence type="predicted"/>
<reference evidence="1" key="2">
    <citation type="journal article" date="2022" name="New Phytol.">
        <title>Evolutionary transition to the ectomycorrhizal habit in the genomes of a hyperdiverse lineage of mushroom-forming fungi.</title>
        <authorList>
            <person name="Looney B."/>
            <person name="Miyauchi S."/>
            <person name="Morin E."/>
            <person name="Drula E."/>
            <person name="Courty P.E."/>
            <person name="Kohler A."/>
            <person name="Kuo A."/>
            <person name="LaButti K."/>
            <person name="Pangilinan J."/>
            <person name="Lipzen A."/>
            <person name="Riley R."/>
            <person name="Andreopoulos W."/>
            <person name="He G."/>
            <person name="Johnson J."/>
            <person name="Nolan M."/>
            <person name="Tritt A."/>
            <person name="Barry K.W."/>
            <person name="Grigoriev I.V."/>
            <person name="Nagy L.G."/>
            <person name="Hibbett D."/>
            <person name="Henrissat B."/>
            <person name="Matheny P.B."/>
            <person name="Labbe J."/>
            <person name="Martin F.M."/>
        </authorList>
    </citation>
    <scope>NUCLEOTIDE SEQUENCE</scope>
    <source>
        <strain evidence="1">FP105234-sp</strain>
    </source>
</reference>
<comment type="caution">
    <text evidence="1">The sequence shown here is derived from an EMBL/GenBank/DDBJ whole genome shotgun (WGS) entry which is preliminary data.</text>
</comment>
<dbReference type="EMBL" id="MU275920">
    <property type="protein sequence ID" value="KAI0046652.1"/>
    <property type="molecule type" value="Genomic_DNA"/>
</dbReference>
<protein>
    <submittedName>
        <fullName evidence="1">Uncharacterized protein</fullName>
    </submittedName>
</protein>
<name>A0ACB8RRY6_9AGAM</name>
<evidence type="ECO:0000313" key="1">
    <source>
        <dbReference type="EMBL" id="KAI0046652.1"/>
    </source>
</evidence>